<organism evidence="6 7">
    <name type="scientific">Christiangramia sediminis</name>
    <dbReference type="NCBI Taxonomy" id="2881336"/>
    <lineage>
        <taxon>Bacteria</taxon>
        <taxon>Pseudomonadati</taxon>
        <taxon>Bacteroidota</taxon>
        <taxon>Flavobacteriia</taxon>
        <taxon>Flavobacteriales</taxon>
        <taxon>Flavobacteriaceae</taxon>
        <taxon>Christiangramia</taxon>
    </lineage>
</organism>
<feature type="chain" id="PRO_5040903581" evidence="5">
    <location>
        <begin position="21"/>
        <end position="269"/>
    </location>
</feature>
<dbReference type="InterPro" id="IPR024930">
    <property type="entry name" value="Skp_dom_sf"/>
</dbReference>
<dbReference type="PANTHER" id="PTHR35089">
    <property type="entry name" value="CHAPERONE PROTEIN SKP"/>
    <property type="match status" value="1"/>
</dbReference>
<feature type="signal peptide" evidence="5">
    <location>
        <begin position="1"/>
        <end position="20"/>
    </location>
</feature>
<protein>
    <submittedName>
        <fullName evidence="6">OmpH family outer membrane protein</fullName>
    </submittedName>
</protein>
<dbReference type="EMBL" id="JAJBZG010000005">
    <property type="protein sequence ID" value="MCB7482419.1"/>
    <property type="molecule type" value="Genomic_DNA"/>
</dbReference>
<dbReference type="GO" id="GO:0005829">
    <property type="term" value="C:cytosol"/>
    <property type="evidence" value="ECO:0007669"/>
    <property type="project" value="TreeGrafter"/>
</dbReference>
<accession>A0A9X1RZ37</accession>
<dbReference type="RefSeq" id="WP_229342041.1">
    <property type="nucleotide sequence ID" value="NZ_JAJBZG010000005.1"/>
</dbReference>
<dbReference type="SMART" id="SM00935">
    <property type="entry name" value="OmpH"/>
    <property type="match status" value="1"/>
</dbReference>
<dbReference type="Proteomes" id="UP001139414">
    <property type="component" value="Unassembled WGS sequence"/>
</dbReference>
<keyword evidence="2 5" id="KW-0732">Signal</keyword>
<comment type="similarity">
    <text evidence="1">Belongs to the Skp family.</text>
</comment>
<reference evidence="6" key="1">
    <citation type="submission" date="2021-10" db="EMBL/GenBank/DDBJ databases">
        <title>Gramella sp. ASW11-100T, isolated from marine sediment.</title>
        <authorList>
            <person name="Xia C."/>
        </authorList>
    </citation>
    <scope>NUCLEOTIDE SEQUENCE</scope>
    <source>
        <strain evidence="6">ASW11-100</strain>
    </source>
</reference>
<proteinExistence type="inferred from homology"/>
<comment type="caution">
    <text evidence="6">The sequence shown here is derived from an EMBL/GenBank/DDBJ whole genome shotgun (WGS) entry which is preliminary data.</text>
</comment>
<dbReference type="AlphaFoldDB" id="A0A9X1RZ37"/>
<keyword evidence="7" id="KW-1185">Reference proteome</keyword>
<evidence type="ECO:0000313" key="6">
    <source>
        <dbReference type="EMBL" id="MCB7482419.1"/>
    </source>
</evidence>
<evidence type="ECO:0000256" key="2">
    <source>
        <dbReference type="ARBA" id="ARBA00022729"/>
    </source>
</evidence>
<keyword evidence="3" id="KW-0175">Coiled coil</keyword>
<evidence type="ECO:0000256" key="4">
    <source>
        <dbReference type="SAM" id="MobiDB-lite"/>
    </source>
</evidence>
<name>A0A9X1RZ37_9FLAO</name>
<evidence type="ECO:0000256" key="5">
    <source>
        <dbReference type="SAM" id="SignalP"/>
    </source>
</evidence>
<evidence type="ECO:0000256" key="3">
    <source>
        <dbReference type="SAM" id="Coils"/>
    </source>
</evidence>
<sequence length="269" mass="32002">MKKRIFSIVAIAALSISSLAAQKSIRLGYIDMEYILENVPEYQEASRQLDNRVQEWKAEAEAQMQKVEDMKTRLDNERALLTKELIEEREGEIAFIEQKALEYQQNRFGPNGDYMIQKKQLVRPIQDQVFTAVQQIAENRNLDFVFDRTADIGMIYADQQYDVSETVLRTIKRTANREQLENRDEIKEFEQEENRTVEQDKEITEREELVEERKSEREAFIEQKKKERDSLKAARQKEFEERRAKILAERERKKDSILKTREKKTDTIN</sequence>
<dbReference type="GO" id="GO:0050821">
    <property type="term" value="P:protein stabilization"/>
    <property type="evidence" value="ECO:0007669"/>
    <property type="project" value="TreeGrafter"/>
</dbReference>
<gene>
    <name evidence="6" type="ORF">LGQ90_14195</name>
</gene>
<feature type="coiled-coil region" evidence="3">
    <location>
        <begin position="39"/>
        <end position="106"/>
    </location>
</feature>
<dbReference type="InterPro" id="IPR005632">
    <property type="entry name" value="Chaperone_Skp"/>
</dbReference>
<dbReference type="SUPFAM" id="SSF111384">
    <property type="entry name" value="OmpH-like"/>
    <property type="match status" value="1"/>
</dbReference>
<dbReference type="Gene3D" id="3.30.910.20">
    <property type="entry name" value="Skp domain"/>
    <property type="match status" value="1"/>
</dbReference>
<dbReference type="Pfam" id="PF03938">
    <property type="entry name" value="OmpH"/>
    <property type="match status" value="1"/>
</dbReference>
<evidence type="ECO:0000256" key="1">
    <source>
        <dbReference type="ARBA" id="ARBA00009091"/>
    </source>
</evidence>
<feature type="region of interest" description="Disordered" evidence="4">
    <location>
        <begin position="191"/>
        <end position="216"/>
    </location>
</feature>
<dbReference type="PANTHER" id="PTHR35089:SF1">
    <property type="entry name" value="CHAPERONE PROTEIN SKP"/>
    <property type="match status" value="1"/>
</dbReference>
<evidence type="ECO:0000313" key="7">
    <source>
        <dbReference type="Proteomes" id="UP001139414"/>
    </source>
</evidence>
<dbReference type="GO" id="GO:0051082">
    <property type="term" value="F:unfolded protein binding"/>
    <property type="evidence" value="ECO:0007669"/>
    <property type="project" value="InterPro"/>
</dbReference>